<feature type="region of interest" description="Disordered" evidence="1">
    <location>
        <begin position="76"/>
        <end position="95"/>
    </location>
</feature>
<dbReference type="AlphaFoldDB" id="A0A7J0DX15"/>
<evidence type="ECO:0000313" key="3">
    <source>
        <dbReference type="Proteomes" id="UP000585474"/>
    </source>
</evidence>
<protein>
    <submittedName>
        <fullName evidence="2">Uncharacterized protein</fullName>
    </submittedName>
</protein>
<accession>A0A7J0DX15</accession>
<proteinExistence type="predicted"/>
<dbReference type="Proteomes" id="UP000585474">
    <property type="component" value="Unassembled WGS sequence"/>
</dbReference>
<evidence type="ECO:0000313" key="2">
    <source>
        <dbReference type="EMBL" id="GFS44345.1"/>
    </source>
</evidence>
<name>A0A7J0DX15_9ERIC</name>
<sequence>MNHHSFEEGTICQTCRYVHQYLAWSTAHPEVESVDHSQEYSSFVLPILSEEKLLEEAADEVSEKAPEVAGELVEEAVAQSGAADDEASPDLSPNL</sequence>
<reference evidence="3" key="1">
    <citation type="submission" date="2019-07" db="EMBL/GenBank/DDBJ databases">
        <title>De Novo Assembly of kiwifruit Actinidia rufa.</title>
        <authorList>
            <person name="Sugita-Konishi S."/>
            <person name="Sato K."/>
            <person name="Mori E."/>
            <person name="Abe Y."/>
            <person name="Kisaki G."/>
            <person name="Hamano K."/>
            <person name="Suezawa K."/>
            <person name="Otani M."/>
            <person name="Fukuda T."/>
            <person name="Manabe T."/>
            <person name="Gomi K."/>
            <person name="Tabuchi M."/>
            <person name="Akimitsu K."/>
            <person name="Kataoka I."/>
        </authorList>
    </citation>
    <scope>NUCLEOTIDE SEQUENCE [LARGE SCALE GENOMIC DNA]</scope>
    <source>
        <strain evidence="3">cv. Fuchu</strain>
    </source>
</reference>
<dbReference type="EMBL" id="BJWL01000438">
    <property type="protein sequence ID" value="GFS44345.1"/>
    <property type="molecule type" value="Genomic_DNA"/>
</dbReference>
<comment type="caution">
    <text evidence="2">The sequence shown here is derived from an EMBL/GenBank/DDBJ whole genome shotgun (WGS) entry which is preliminary data.</text>
</comment>
<gene>
    <name evidence="2" type="ORF">Acr_00g0089750</name>
</gene>
<organism evidence="2 3">
    <name type="scientific">Actinidia rufa</name>
    <dbReference type="NCBI Taxonomy" id="165716"/>
    <lineage>
        <taxon>Eukaryota</taxon>
        <taxon>Viridiplantae</taxon>
        <taxon>Streptophyta</taxon>
        <taxon>Embryophyta</taxon>
        <taxon>Tracheophyta</taxon>
        <taxon>Spermatophyta</taxon>
        <taxon>Magnoliopsida</taxon>
        <taxon>eudicotyledons</taxon>
        <taxon>Gunneridae</taxon>
        <taxon>Pentapetalae</taxon>
        <taxon>asterids</taxon>
        <taxon>Ericales</taxon>
        <taxon>Actinidiaceae</taxon>
        <taxon>Actinidia</taxon>
    </lineage>
</organism>
<evidence type="ECO:0000256" key="1">
    <source>
        <dbReference type="SAM" id="MobiDB-lite"/>
    </source>
</evidence>
<keyword evidence="3" id="KW-1185">Reference proteome</keyword>